<proteinExistence type="predicted"/>
<evidence type="ECO:0000256" key="1">
    <source>
        <dbReference type="ARBA" id="ARBA00022763"/>
    </source>
</evidence>
<feature type="compositionally biased region" description="Basic residues" evidence="4">
    <location>
        <begin position="102"/>
        <end position="116"/>
    </location>
</feature>
<dbReference type="GO" id="GO:0006285">
    <property type="term" value="P:base-excision repair, AP site formation"/>
    <property type="evidence" value="ECO:0007669"/>
    <property type="project" value="InterPro"/>
</dbReference>
<evidence type="ECO:0000313" key="7">
    <source>
        <dbReference type="Proteomes" id="UP000092993"/>
    </source>
</evidence>
<dbReference type="AlphaFoldDB" id="A0A1C7M4E9"/>
<evidence type="ECO:0000313" key="6">
    <source>
        <dbReference type="EMBL" id="OBZ71815.1"/>
    </source>
</evidence>
<feature type="compositionally biased region" description="Polar residues" evidence="4">
    <location>
        <begin position="18"/>
        <end position="46"/>
    </location>
</feature>
<organism evidence="6 7">
    <name type="scientific">Grifola frondosa</name>
    <name type="common">Maitake</name>
    <name type="synonym">Polyporus frondosus</name>
    <dbReference type="NCBI Taxonomy" id="5627"/>
    <lineage>
        <taxon>Eukaryota</taxon>
        <taxon>Fungi</taxon>
        <taxon>Dikarya</taxon>
        <taxon>Basidiomycota</taxon>
        <taxon>Agaricomycotina</taxon>
        <taxon>Agaricomycetes</taxon>
        <taxon>Polyporales</taxon>
        <taxon>Grifolaceae</taxon>
        <taxon>Grifola</taxon>
    </lineage>
</organism>
<dbReference type="PANTHER" id="PTHR12159">
    <property type="entry name" value="G/T AND G/U MISMATCH-SPECIFIC DNA GLYCOSYLASE"/>
    <property type="match status" value="1"/>
</dbReference>
<dbReference type="CDD" id="cd10028">
    <property type="entry name" value="UDG-F2_TDG_MUG"/>
    <property type="match status" value="1"/>
</dbReference>
<keyword evidence="2" id="KW-0378">Hydrolase</keyword>
<dbReference type="OMA" id="RSYTEFE"/>
<name>A0A1C7M4E9_GRIFR</name>
<dbReference type="PANTHER" id="PTHR12159:SF9">
    <property type="entry name" value="G_T MISMATCH-SPECIFIC THYMINE DNA GLYCOSYLASE"/>
    <property type="match status" value="1"/>
</dbReference>
<dbReference type="STRING" id="5627.A0A1C7M4E9"/>
<gene>
    <name evidence="6" type="primary">Tdg</name>
    <name evidence="6" type="ORF">A0H81_08188</name>
</gene>
<dbReference type="Proteomes" id="UP000092993">
    <property type="component" value="Unassembled WGS sequence"/>
</dbReference>
<dbReference type="Gene3D" id="3.40.470.10">
    <property type="entry name" value="Uracil-DNA glycosylase-like domain"/>
    <property type="match status" value="1"/>
</dbReference>
<comment type="caution">
    <text evidence="6">The sequence shown here is derived from an EMBL/GenBank/DDBJ whole genome shotgun (WGS) entry which is preliminary data.</text>
</comment>
<dbReference type="InterPro" id="IPR036895">
    <property type="entry name" value="Uracil-DNA_glycosylase-like_sf"/>
</dbReference>
<evidence type="ECO:0000256" key="4">
    <source>
        <dbReference type="SAM" id="MobiDB-lite"/>
    </source>
</evidence>
<keyword evidence="3" id="KW-0234">DNA repair</keyword>
<evidence type="ECO:0000256" key="3">
    <source>
        <dbReference type="ARBA" id="ARBA00023204"/>
    </source>
</evidence>
<reference evidence="6 7" key="1">
    <citation type="submission" date="2016-03" db="EMBL/GenBank/DDBJ databases">
        <title>Whole genome sequencing of Grifola frondosa 9006-11.</title>
        <authorList>
            <person name="Min B."/>
            <person name="Park H."/>
            <person name="Kim J.-G."/>
            <person name="Cho H."/>
            <person name="Oh Y.-L."/>
            <person name="Kong W.-S."/>
            <person name="Choi I.-G."/>
        </authorList>
    </citation>
    <scope>NUCLEOTIDE SEQUENCE [LARGE SCALE GENOMIC DNA]</scope>
    <source>
        <strain evidence="6 7">9006-11</strain>
    </source>
</reference>
<feature type="region of interest" description="Disordered" evidence="4">
    <location>
        <begin position="17"/>
        <end position="117"/>
    </location>
</feature>
<dbReference type="SUPFAM" id="SSF52141">
    <property type="entry name" value="Uracil-DNA glycosylase-like"/>
    <property type="match status" value="1"/>
</dbReference>
<protein>
    <submittedName>
        <fullName evidence="6">G/T mismatch-specific thymine DNA glycosylase</fullName>
    </submittedName>
</protein>
<feature type="domain" description="Uracil-DNA glycosylase-like" evidence="5">
    <location>
        <begin position="136"/>
        <end position="257"/>
    </location>
</feature>
<keyword evidence="1" id="KW-0227">DNA damage</keyword>
<feature type="compositionally biased region" description="Basic and acidic residues" evidence="4">
    <location>
        <begin position="57"/>
        <end position="78"/>
    </location>
</feature>
<dbReference type="Pfam" id="PF03167">
    <property type="entry name" value="UDG"/>
    <property type="match status" value="1"/>
</dbReference>
<dbReference type="OrthoDB" id="565731at2759"/>
<feature type="region of interest" description="Disordered" evidence="4">
    <location>
        <begin position="260"/>
        <end position="282"/>
    </location>
</feature>
<keyword evidence="7" id="KW-1185">Reference proteome</keyword>
<dbReference type="InterPro" id="IPR005122">
    <property type="entry name" value="Uracil-DNA_glycosylase-like"/>
</dbReference>
<sequence length="365" mass="40632">MEQSPKSVEDLKVKLSSFAFSPTNNPRPGSSTAQTSQLQQHTTETSPILRRSPRKHTPSERAVKLEDTDVGEFSDHDSNSTPRIPRKRSSSTAFDSDIRQPTAKKLKTKTKTKTKRGIAPPEKYAHLNPIHDCLKEGLDILFCGINPGQVSAKVGHHFAGPTNHFWRCLAQSNLTDRVLLPSEDFTLPDAYNLGVTNLVDKPTAEQAEIHPSDFTAGVPVLLRKIARFHPRIVCFVGKGIWESFRRAIIPSVIPAEIDKDETERDINPRPSSSKGKQRALKSKGGKSATVPFEWDIQPFKFVHPVLPTTDVRETLFFVTPSTSGRVVSHQLPQKVVLFSLLKQRVKDLKEGRIDTSMMGTIPPPT</sequence>
<evidence type="ECO:0000256" key="2">
    <source>
        <dbReference type="ARBA" id="ARBA00022801"/>
    </source>
</evidence>
<evidence type="ECO:0000259" key="5">
    <source>
        <dbReference type="Pfam" id="PF03167"/>
    </source>
</evidence>
<dbReference type="GO" id="GO:0008263">
    <property type="term" value="F:pyrimidine-specific mismatch base pair DNA N-glycosylase activity"/>
    <property type="evidence" value="ECO:0007669"/>
    <property type="project" value="TreeGrafter"/>
</dbReference>
<accession>A0A1C7M4E9</accession>
<dbReference type="GO" id="GO:0004844">
    <property type="term" value="F:uracil DNA N-glycosylase activity"/>
    <property type="evidence" value="ECO:0007669"/>
    <property type="project" value="TreeGrafter"/>
</dbReference>
<dbReference type="InterPro" id="IPR015637">
    <property type="entry name" value="MUG/TDG"/>
</dbReference>
<dbReference type="EMBL" id="LUGG01000010">
    <property type="protein sequence ID" value="OBZ71815.1"/>
    <property type="molecule type" value="Genomic_DNA"/>
</dbReference>